<reference evidence="1" key="1">
    <citation type="submission" date="2021-02" db="EMBL/GenBank/DDBJ databases">
        <authorList>
            <person name="Dougan E. K."/>
            <person name="Rhodes N."/>
            <person name="Thang M."/>
            <person name="Chan C."/>
        </authorList>
    </citation>
    <scope>NUCLEOTIDE SEQUENCE</scope>
</reference>
<evidence type="ECO:0000313" key="1">
    <source>
        <dbReference type="EMBL" id="CAE7548719.1"/>
    </source>
</evidence>
<gene>
    <name evidence="1" type="primary">gpt</name>
    <name evidence="1" type="ORF">SNAT2548_LOCUS30800</name>
</gene>
<dbReference type="AlphaFoldDB" id="A0A812U244"/>
<sequence length="236" mass="25943">MEIRVDAAEGFATPKDTFLSMRIGDFQKQSRFGTAKTYKFPKMEDPSGLARIEVFQRVGHLTLSLGKLHQSDQSVEVPVDIPGMSHLPLRLGLHGDIPAVDPDLSSQILLLSFSGDSPEMEPKGKNTKAHALPSASLALHPHSASKTTNSDKRNYGLITKHVLAEQNENEQNTAWCAYLASHHVEEVITDAIREVIREKPAEPLAFLSTQILKLAKPSSCLCRVQISAACVEWLVP</sequence>
<dbReference type="OrthoDB" id="437431at2759"/>
<evidence type="ECO:0000313" key="2">
    <source>
        <dbReference type="Proteomes" id="UP000604046"/>
    </source>
</evidence>
<proteinExistence type="predicted"/>
<dbReference type="SUPFAM" id="SSF47391">
    <property type="entry name" value="Dimerization-anchoring domain of cAMP-dependent PK regulatory subunit"/>
    <property type="match status" value="1"/>
</dbReference>
<comment type="caution">
    <text evidence="1">The sequence shown here is derived from an EMBL/GenBank/DDBJ whole genome shotgun (WGS) entry which is preliminary data.</text>
</comment>
<protein>
    <submittedName>
        <fullName evidence="1">Gpt protein</fullName>
    </submittedName>
</protein>
<keyword evidence="2" id="KW-1185">Reference proteome</keyword>
<dbReference type="Proteomes" id="UP000604046">
    <property type="component" value="Unassembled WGS sequence"/>
</dbReference>
<accession>A0A812U244</accession>
<name>A0A812U244_9DINO</name>
<dbReference type="EMBL" id="CAJNDS010002625">
    <property type="protein sequence ID" value="CAE7548719.1"/>
    <property type="molecule type" value="Genomic_DNA"/>
</dbReference>
<organism evidence="1 2">
    <name type="scientific">Symbiodinium natans</name>
    <dbReference type="NCBI Taxonomy" id="878477"/>
    <lineage>
        <taxon>Eukaryota</taxon>
        <taxon>Sar</taxon>
        <taxon>Alveolata</taxon>
        <taxon>Dinophyceae</taxon>
        <taxon>Suessiales</taxon>
        <taxon>Symbiodiniaceae</taxon>
        <taxon>Symbiodinium</taxon>
    </lineage>
</organism>